<feature type="non-terminal residue" evidence="2">
    <location>
        <position position="1"/>
    </location>
</feature>
<keyword evidence="3" id="KW-1185">Reference proteome</keyword>
<gene>
    <name evidence="2" type="ORF">KI387_032187</name>
</gene>
<evidence type="ECO:0000313" key="2">
    <source>
        <dbReference type="EMBL" id="KAH9288070.1"/>
    </source>
</evidence>
<evidence type="ECO:0000256" key="1">
    <source>
        <dbReference type="SAM" id="Phobius"/>
    </source>
</evidence>
<name>A0AA38F322_TAXCH</name>
<dbReference type="AlphaFoldDB" id="A0AA38F322"/>
<keyword evidence="1" id="KW-0812">Transmembrane</keyword>
<sequence length="50" mass="5712">FTNNRSVDPCHAGGSRERSLQPKGFELSFFEEVGAIVLGSFFKLYFLWVQ</sequence>
<dbReference type="Proteomes" id="UP000824469">
    <property type="component" value="Unassembled WGS sequence"/>
</dbReference>
<feature type="non-terminal residue" evidence="2">
    <location>
        <position position="50"/>
    </location>
</feature>
<accession>A0AA38F322</accession>
<comment type="caution">
    <text evidence="2">The sequence shown here is derived from an EMBL/GenBank/DDBJ whole genome shotgun (WGS) entry which is preliminary data.</text>
</comment>
<protein>
    <submittedName>
        <fullName evidence="2">Uncharacterized protein</fullName>
    </submittedName>
</protein>
<proteinExistence type="predicted"/>
<reference evidence="2 3" key="1">
    <citation type="journal article" date="2021" name="Nat. Plants">
        <title>The Taxus genome provides insights into paclitaxel biosynthesis.</title>
        <authorList>
            <person name="Xiong X."/>
            <person name="Gou J."/>
            <person name="Liao Q."/>
            <person name="Li Y."/>
            <person name="Zhou Q."/>
            <person name="Bi G."/>
            <person name="Li C."/>
            <person name="Du R."/>
            <person name="Wang X."/>
            <person name="Sun T."/>
            <person name="Guo L."/>
            <person name="Liang H."/>
            <person name="Lu P."/>
            <person name="Wu Y."/>
            <person name="Zhang Z."/>
            <person name="Ro D.K."/>
            <person name="Shang Y."/>
            <person name="Huang S."/>
            <person name="Yan J."/>
        </authorList>
    </citation>
    <scope>NUCLEOTIDE SEQUENCE [LARGE SCALE GENOMIC DNA]</scope>
    <source>
        <strain evidence="2">Ta-2019</strain>
    </source>
</reference>
<keyword evidence="1" id="KW-0472">Membrane</keyword>
<keyword evidence="1" id="KW-1133">Transmembrane helix</keyword>
<organism evidence="2 3">
    <name type="scientific">Taxus chinensis</name>
    <name type="common">Chinese yew</name>
    <name type="synonym">Taxus wallichiana var. chinensis</name>
    <dbReference type="NCBI Taxonomy" id="29808"/>
    <lineage>
        <taxon>Eukaryota</taxon>
        <taxon>Viridiplantae</taxon>
        <taxon>Streptophyta</taxon>
        <taxon>Embryophyta</taxon>
        <taxon>Tracheophyta</taxon>
        <taxon>Spermatophyta</taxon>
        <taxon>Pinopsida</taxon>
        <taxon>Pinidae</taxon>
        <taxon>Conifers II</taxon>
        <taxon>Cupressales</taxon>
        <taxon>Taxaceae</taxon>
        <taxon>Taxus</taxon>
    </lineage>
</organism>
<dbReference type="EMBL" id="JAHRHJ020003813">
    <property type="protein sequence ID" value="KAH9288070.1"/>
    <property type="molecule type" value="Genomic_DNA"/>
</dbReference>
<feature type="transmembrane region" description="Helical" evidence="1">
    <location>
        <begin position="29"/>
        <end position="48"/>
    </location>
</feature>
<evidence type="ECO:0000313" key="3">
    <source>
        <dbReference type="Proteomes" id="UP000824469"/>
    </source>
</evidence>